<evidence type="ECO:0000313" key="6">
    <source>
        <dbReference type="Proteomes" id="UP000829756"/>
    </source>
</evidence>
<evidence type="ECO:0000259" key="2">
    <source>
        <dbReference type="Pfam" id="PF01648"/>
    </source>
</evidence>
<dbReference type="Gene3D" id="3.90.470.20">
    <property type="entry name" value="4'-phosphopantetheinyl transferase domain"/>
    <property type="match status" value="1"/>
</dbReference>
<dbReference type="KEGG" id="usu:LVJ78_07155"/>
<dbReference type="InterPro" id="IPR008278">
    <property type="entry name" value="4-PPantetheinyl_Trfase_dom"/>
</dbReference>
<name>A0AAE9KFR9_9NEIS</name>
<keyword evidence="1 4" id="KW-0808">Transferase</keyword>
<dbReference type="InterPro" id="IPR037143">
    <property type="entry name" value="4-PPantetheinyl_Trfase_dom_sf"/>
</dbReference>
<dbReference type="RefSeq" id="WP_132953031.1">
    <property type="nucleotide sequence ID" value="NZ_CALJUB010000070.1"/>
</dbReference>
<dbReference type="EMBL" id="SLXE01000005">
    <property type="protein sequence ID" value="TCP07925.1"/>
    <property type="molecule type" value="Genomic_DNA"/>
</dbReference>
<evidence type="ECO:0000313" key="5">
    <source>
        <dbReference type="Proteomes" id="UP000294721"/>
    </source>
</evidence>
<dbReference type="GO" id="GO:0008897">
    <property type="term" value="F:holo-[acyl-carrier-protein] synthase activity"/>
    <property type="evidence" value="ECO:0007669"/>
    <property type="project" value="InterPro"/>
</dbReference>
<feature type="domain" description="4'-phosphopantetheinyl transferase" evidence="2">
    <location>
        <begin position="78"/>
        <end position="153"/>
    </location>
</feature>
<proteinExistence type="predicted"/>
<evidence type="ECO:0000313" key="3">
    <source>
        <dbReference type="EMBL" id="TCP07925.1"/>
    </source>
</evidence>
<dbReference type="Proteomes" id="UP000294721">
    <property type="component" value="Unassembled WGS sequence"/>
</dbReference>
<dbReference type="Proteomes" id="UP000829756">
    <property type="component" value="Chromosome"/>
</dbReference>
<reference evidence="4" key="2">
    <citation type="submission" date="2021-12" db="EMBL/GenBank/DDBJ databases">
        <authorList>
            <person name="Veyrier F.J."/>
        </authorList>
    </citation>
    <scope>NUCLEOTIDE SEQUENCE</scope>
    <source>
        <strain evidence="4">1258/02</strain>
    </source>
</reference>
<dbReference type="GO" id="GO:0000287">
    <property type="term" value="F:magnesium ion binding"/>
    <property type="evidence" value="ECO:0007669"/>
    <property type="project" value="InterPro"/>
</dbReference>
<evidence type="ECO:0000256" key="1">
    <source>
        <dbReference type="ARBA" id="ARBA00022679"/>
    </source>
</evidence>
<evidence type="ECO:0000313" key="4">
    <source>
        <dbReference type="EMBL" id="UOO78496.1"/>
    </source>
</evidence>
<dbReference type="EMBL" id="CP091507">
    <property type="protein sequence ID" value="UOO78496.1"/>
    <property type="molecule type" value="Genomic_DNA"/>
</dbReference>
<reference evidence="3 5" key="1">
    <citation type="submission" date="2019-03" db="EMBL/GenBank/DDBJ databases">
        <title>Genomic Encyclopedia of Type Strains, Phase IV (KMG-IV): sequencing the most valuable type-strain genomes for metagenomic binning, comparative biology and taxonomic classification.</title>
        <authorList>
            <person name="Goeker M."/>
        </authorList>
    </citation>
    <scope>NUCLEOTIDE SEQUENCE [LARGE SCALE GENOMIC DNA]</scope>
    <source>
        <strain evidence="3 5">DSM 17474</strain>
    </source>
</reference>
<dbReference type="SUPFAM" id="SSF56214">
    <property type="entry name" value="4'-phosphopantetheinyl transferase"/>
    <property type="match status" value="1"/>
</dbReference>
<reference evidence="4" key="3">
    <citation type="journal article" date="2022" name="Res Sq">
        <title>Evolution of multicellular longitudinally dividing oral cavity symbionts (Neisseriaceae).</title>
        <authorList>
            <person name="Nyongesa S."/>
            <person name="Weber P."/>
            <person name="Bernet E."/>
            <person name="Pullido F."/>
            <person name="Nieckarz M."/>
            <person name="Delaby M."/>
            <person name="Nieves C."/>
            <person name="Viehboeck T."/>
            <person name="Krause N."/>
            <person name="Rivera-Millot A."/>
            <person name="Nakamura A."/>
            <person name="Vischer N."/>
            <person name="VanNieuwenhze M."/>
            <person name="Brun Y."/>
            <person name="Cava F."/>
            <person name="Bulgheresi S."/>
            <person name="Veyrier F."/>
        </authorList>
    </citation>
    <scope>NUCLEOTIDE SEQUENCE</scope>
    <source>
        <strain evidence="4">1258/02</strain>
    </source>
</reference>
<dbReference type="Pfam" id="PF01648">
    <property type="entry name" value="ACPS"/>
    <property type="match status" value="1"/>
</dbReference>
<dbReference type="AlphaFoldDB" id="A0AAE9KFR9"/>
<sequence>MSDLHIDLLIADAVCAPDYQAALLDQADRARVSAAPALAMRTDWQVSRFLKQQTKAPVLSLSHSHGAALLAAGAYPLPLGVDIEWLRPRDFSALADLSCSAEERQWLAARGWRAADYYRLWCTKEALIKAAGLDFPADLPHAGVCRQGGHAKLHIGGQSGWQGFAGLCGGWALACVWPDWASPQMRWQYFGTLAQPQHTVCKVWHFSPE</sequence>
<gene>
    <name evidence="3" type="ORF">EV680_10547</name>
    <name evidence="4" type="ORF">LVJ78_07155</name>
</gene>
<organism evidence="4 6">
    <name type="scientific">Uruburuella suis</name>
    <dbReference type="NCBI Taxonomy" id="252130"/>
    <lineage>
        <taxon>Bacteria</taxon>
        <taxon>Pseudomonadati</taxon>
        <taxon>Pseudomonadota</taxon>
        <taxon>Betaproteobacteria</taxon>
        <taxon>Neisseriales</taxon>
        <taxon>Neisseriaceae</taxon>
        <taxon>Uruburuella</taxon>
    </lineage>
</organism>
<accession>A0AAE9KFR9</accession>
<protein>
    <submittedName>
        <fullName evidence="3 4">4'-phosphopantetheinyl transferase</fullName>
    </submittedName>
</protein>
<keyword evidence="5" id="KW-1185">Reference proteome</keyword>